<accession>A0ABU7A9T4</accession>
<keyword evidence="2" id="KW-1185">Reference proteome</keyword>
<name>A0ABU7A9T4_9TELE</name>
<dbReference type="SUPFAM" id="SSF48726">
    <property type="entry name" value="Immunoglobulin"/>
    <property type="match status" value="1"/>
</dbReference>
<organism evidence="1 2">
    <name type="scientific">Ataeniobius toweri</name>
    <dbReference type="NCBI Taxonomy" id="208326"/>
    <lineage>
        <taxon>Eukaryota</taxon>
        <taxon>Metazoa</taxon>
        <taxon>Chordata</taxon>
        <taxon>Craniata</taxon>
        <taxon>Vertebrata</taxon>
        <taxon>Euteleostomi</taxon>
        <taxon>Actinopterygii</taxon>
        <taxon>Neopterygii</taxon>
        <taxon>Teleostei</taxon>
        <taxon>Neoteleostei</taxon>
        <taxon>Acanthomorphata</taxon>
        <taxon>Ovalentaria</taxon>
        <taxon>Atherinomorphae</taxon>
        <taxon>Cyprinodontiformes</taxon>
        <taxon>Goodeidae</taxon>
        <taxon>Ataeniobius</taxon>
    </lineage>
</organism>
<dbReference type="Gene3D" id="2.60.40.10">
    <property type="entry name" value="Immunoglobulins"/>
    <property type="match status" value="1"/>
</dbReference>
<evidence type="ECO:0000313" key="1">
    <source>
        <dbReference type="EMBL" id="MED6234463.1"/>
    </source>
</evidence>
<dbReference type="Proteomes" id="UP001345963">
    <property type="component" value="Unassembled WGS sequence"/>
</dbReference>
<dbReference type="EMBL" id="JAHUTI010008291">
    <property type="protein sequence ID" value="MED6234463.1"/>
    <property type="molecule type" value="Genomic_DNA"/>
</dbReference>
<comment type="caution">
    <text evidence="1">The sequence shown here is derived from an EMBL/GenBank/DDBJ whole genome shotgun (WGS) entry which is preliminary data.</text>
</comment>
<evidence type="ECO:0000313" key="2">
    <source>
        <dbReference type="Proteomes" id="UP001345963"/>
    </source>
</evidence>
<reference evidence="1 2" key="1">
    <citation type="submission" date="2021-07" db="EMBL/GenBank/DDBJ databases">
        <authorList>
            <person name="Palmer J.M."/>
        </authorList>
    </citation>
    <scope>NUCLEOTIDE SEQUENCE [LARGE SCALE GENOMIC DNA]</scope>
    <source>
        <strain evidence="1 2">AT_MEX2019</strain>
        <tissue evidence="1">Muscle</tissue>
    </source>
</reference>
<gene>
    <name evidence="1" type="ORF">ATANTOWER_030649</name>
</gene>
<evidence type="ECO:0008006" key="3">
    <source>
        <dbReference type="Google" id="ProtNLM"/>
    </source>
</evidence>
<dbReference type="InterPro" id="IPR036179">
    <property type="entry name" value="Ig-like_dom_sf"/>
</dbReference>
<dbReference type="InterPro" id="IPR013783">
    <property type="entry name" value="Ig-like_fold"/>
</dbReference>
<proteinExistence type="predicted"/>
<protein>
    <recommendedName>
        <fullName evidence="3">Ig-like domain-containing protein</fullName>
    </recommendedName>
</protein>
<sequence>METTFHTFTTKGRRTQLHSLRGRGRVSLWFWQKPVRSLRHDEANIFLTSELCCSANQAAGLTVSPSRSQFFKGDSVSLSCEEDNSSAGWTVRRNTTRGTRTQCGDGWWRKEGSTCKTSNIREHDTGVYWCETCWTLSLQPVVL</sequence>